<dbReference type="Proteomes" id="UP001234297">
    <property type="component" value="Chromosome 7"/>
</dbReference>
<dbReference type="EMBL" id="CM056815">
    <property type="protein sequence ID" value="KAJ8631780.1"/>
    <property type="molecule type" value="Genomic_DNA"/>
</dbReference>
<proteinExistence type="predicted"/>
<organism evidence="1 2">
    <name type="scientific">Persea americana</name>
    <name type="common">Avocado</name>
    <dbReference type="NCBI Taxonomy" id="3435"/>
    <lineage>
        <taxon>Eukaryota</taxon>
        <taxon>Viridiplantae</taxon>
        <taxon>Streptophyta</taxon>
        <taxon>Embryophyta</taxon>
        <taxon>Tracheophyta</taxon>
        <taxon>Spermatophyta</taxon>
        <taxon>Magnoliopsida</taxon>
        <taxon>Magnoliidae</taxon>
        <taxon>Laurales</taxon>
        <taxon>Lauraceae</taxon>
        <taxon>Persea</taxon>
    </lineage>
</organism>
<protein>
    <submittedName>
        <fullName evidence="1">Uncharacterized protein</fullName>
    </submittedName>
</protein>
<keyword evidence="2" id="KW-1185">Reference proteome</keyword>
<gene>
    <name evidence="1" type="ORF">MRB53_025103</name>
</gene>
<comment type="caution">
    <text evidence="1">The sequence shown here is derived from an EMBL/GenBank/DDBJ whole genome shotgun (WGS) entry which is preliminary data.</text>
</comment>
<evidence type="ECO:0000313" key="2">
    <source>
        <dbReference type="Proteomes" id="UP001234297"/>
    </source>
</evidence>
<sequence>MSSSAFSFPRCVCTDEETHTLWTFNNILQCQKSSDFLISLAYFSIPLELFYFVSCSSIFPFRWIFLQFGAFIVFCGLTHFLNVFAYAPHSFQLMLSLTVFKFLTALVSCATSITLATLLPQMLRVMVREGLLRKKTRELRREVGMMKRLEEASWHVRMLTQEIRRSLDRHMILHTTLVELSKVLFLENCAVWMPDDDNAELILTHELHRRDGAGDPERIPICDLDVAEIVGRKEPVVLRPGSRLWRGGVAGAVAAVRLQMLRVADFKGGKPEVVDARYAVLVLVLRPDGCREWGSAELDLVEAVADQVAVALSHAAVLEESMAVREKLLEQNADLKRAGNMTLLASEARSVFRKVMSGEMAGRVRSISAVVAVLQRDERLNHDQLTIVDGMSKGALILSALIDDALDSCSNQNSRRHEQLDLSPFSLHSLLKEAVGIAKLLCNFRGFSFHFDISKQVPDFVIGDEKRLLKAVMYMVGNLAGYGGQGDVILRVCIKGGSVGDKNLAWKQPMREEFVQLEFEVSRVGSSEHEHESRLLEQRDGECSGKTGDAQGLSFAVCGKLAQLMHGSMSVSSNPQGQQKSMNLIIRLQLKRSLVGLAKARYTSPKTPESLLNGMNVLLADGDSFNRFIARKLLEKTGCHITVVSSWYQCLETLHLKGREFHLLLLDLCIFEENIHEMTALIRRLHSESWLLIVAMTFKDVKDSRERCLQNGMNGIIGKPVILQEMVDELQRIIQKVAQVPSPPLHTEQKS</sequence>
<name>A0ACC2LEL6_PERAE</name>
<evidence type="ECO:0000313" key="1">
    <source>
        <dbReference type="EMBL" id="KAJ8631780.1"/>
    </source>
</evidence>
<accession>A0ACC2LEL6</accession>
<reference evidence="1 2" key="1">
    <citation type="journal article" date="2022" name="Hortic Res">
        <title>A haplotype resolved chromosomal level avocado genome allows analysis of novel avocado genes.</title>
        <authorList>
            <person name="Nath O."/>
            <person name="Fletcher S.J."/>
            <person name="Hayward A."/>
            <person name="Shaw L.M."/>
            <person name="Masouleh A.K."/>
            <person name="Furtado A."/>
            <person name="Henry R.J."/>
            <person name="Mitter N."/>
        </authorList>
    </citation>
    <scope>NUCLEOTIDE SEQUENCE [LARGE SCALE GENOMIC DNA]</scope>
    <source>
        <strain evidence="2">cv. Hass</strain>
    </source>
</reference>